<accession>A0A9X7VW75</accession>
<evidence type="ECO:0000313" key="2">
    <source>
        <dbReference type="Proteomes" id="UP000663505"/>
    </source>
</evidence>
<dbReference type="Proteomes" id="UP000663505">
    <property type="component" value="Chromosome"/>
</dbReference>
<evidence type="ECO:0000313" key="1">
    <source>
        <dbReference type="EMBL" id="QSO45657.1"/>
    </source>
</evidence>
<keyword evidence="2" id="KW-1185">Reference proteome</keyword>
<proteinExistence type="predicted"/>
<dbReference type="KEGG" id="afx:JZ786_13940"/>
<dbReference type="AlphaFoldDB" id="A0A9X7VW75"/>
<dbReference type="RefSeq" id="WP_206655026.1">
    <property type="nucleotide sequence ID" value="NZ_CP071182.1"/>
</dbReference>
<protein>
    <submittedName>
        <fullName evidence="1">Uncharacterized protein</fullName>
    </submittedName>
</protein>
<name>A0A9X7VW75_9BACL</name>
<organism evidence="1 2">
    <name type="scientific">Alicyclobacillus mengziensis</name>
    <dbReference type="NCBI Taxonomy" id="2931921"/>
    <lineage>
        <taxon>Bacteria</taxon>
        <taxon>Bacillati</taxon>
        <taxon>Bacillota</taxon>
        <taxon>Bacilli</taxon>
        <taxon>Bacillales</taxon>
        <taxon>Alicyclobacillaceae</taxon>
        <taxon>Alicyclobacillus</taxon>
    </lineage>
</organism>
<sequence>MNWVEDFYSKQEEWLGVYTSDVNDYHRKKARTFELPAGAAPKSVLELGAGGGQV</sequence>
<reference evidence="1 2" key="1">
    <citation type="submission" date="2021-02" db="EMBL/GenBank/DDBJ databases">
        <title>Alicyclobacillus curvatus sp. nov. and Alicyclobacillus mengziensis sp. nov., two acidophilic bacteria isolated from acid mine drainage.</title>
        <authorList>
            <person name="Huang Y."/>
        </authorList>
    </citation>
    <scope>NUCLEOTIDE SEQUENCE [LARGE SCALE GENOMIC DNA]</scope>
    <source>
        <strain evidence="1 2">S30H14</strain>
    </source>
</reference>
<gene>
    <name evidence="1" type="ORF">JZ786_13940</name>
</gene>
<dbReference type="EMBL" id="CP071182">
    <property type="protein sequence ID" value="QSO45657.1"/>
    <property type="molecule type" value="Genomic_DNA"/>
</dbReference>